<sequence>MDKNNEAPLEPAVSNPPIPIILHRKLSKKTLILLVVLASIVLISCAVKLYLSKKIPPPKKVVITADEWKSIKKEAAGSYLYRYFNQQFETENQGSFGQQRSDTEEFFVSTHKYADIPPGSNASEVLGEATDSAAVGRELQSTLTKIRLSGAINNNETGKVDNYELFVTNLAAQDKVNYGGVSDILINGRIGDLQLGDPDFDALHLSIVEPDQSAAYIKASISDIFLIALDRILYGPDPEASVSGVISAQYDDIYPYFDRYVEITGAVEGDDLLPEDLRSYQNEYKEFSRQTFYSTLGDIDNYLTKAESYTDAMAGEPIIRVETKVNNLAFFKQLSNYLSRTEEYASSKKAVYEQYCQNDNLRVQKDCLSYFGYTSESEVNYDLLMAVAPLIKFDKFDIILQPSDKNFSGIDLSISLNKAVFDFLKKILPDDPDGLEDIESLNFQLAFTEMSPQKISSVEKPSSYIHFLPNGSYLTVGEKDGQNINETEKLSEAIFSINHSYVYEIWQEDLANLNQNQVEYCQDKWEPGFCLQVGKDWSESEFSASSDIQLNLVYPSQHQGRSGKSASLSFRNDQEINQGLFCDNKEYENYLEVQTQDNFVYQIRQLPSDPNSSFSKDSLLADVCYQNPNGKYTTASPLAVFIDIYAKGMTFEEISRRVSSILQTIKLANPDQVNLAKDYSQPFERYETFYLGRAEDDPNSCSVGFSRDQNSFSQTYENIKKDFAIDREFNDIVIEENTVFCNWAEITEGQDCLKCVEGKLEWVEMVSCKGLSCNP</sequence>
<comment type="caution">
    <text evidence="2">The sequence shown here is derived from an EMBL/GenBank/DDBJ whole genome shotgun (WGS) entry which is preliminary data.</text>
</comment>
<keyword evidence="1" id="KW-1133">Transmembrane helix</keyword>
<reference evidence="3" key="1">
    <citation type="submission" date="2017-09" db="EMBL/GenBank/DDBJ databases">
        <title>Depth-based differentiation of microbial function through sediment-hosted aquifers and enrichment of novel symbionts in the deep terrestrial subsurface.</title>
        <authorList>
            <person name="Probst A.J."/>
            <person name="Ladd B."/>
            <person name="Jarett J.K."/>
            <person name="Geller-Mcgrath D.E."/>
            <person name="Sieber C.M.K."/>
            <person name="Emerson J.B."/>
            <person name="Anantharaman K."/>
            <person name="Thomas B.C."/>
            <person name="Malmstrom R."/>
            <person name="Stieglmeier M."/>
            <person name="Klingl A."/>
            <person name="Woyke T."/>
            <person name="Ryan C.M."/>
            <person name="Banfield J.F."/>
        </authorList>
    </citation>
    <scope>NUCLEOTIDE SEQUENCE [LARGE SCALE GENOMIC DNA]</scope>
</reference>
<keyword evidence="1" id="KW-0812">Transmembrane</keyword>
<proteinExistence type="predicted"/>
<evidence type="ECO:0000313" key="2">
    <source>
        <dbReference type="EMBL" id="PIU02349.1"/>
    </source>
</evidence>
<dbReference type="EMBL" id="PEZK01000011">
    <property type="protein sequence ID" value="PIU02349.1"/>
    <property type="molecule type" value="Genomic_DNA"/>
</dbReference>
<keyword evidence="1" id="KW-0472">Membrane</keyword>
<protein>
    <submittedName>
        <fullName evidence="2">Uncharacterized protein</fullName>
    </submittedName>
</protein>
<gene>
    <name evidence="2" type="ORF">COT66_00675</name>
</gene>
<evidence type="ECO:0000313" key="3">
    <source>
        <dbReference type="Proteomes" id="UP000231214"/>
    </source>
</evidence>
<dbReference type="Proteomes" id="UP000231214">
    <property type="component" value="Unassembled WGS sequence"/>
</dbReference>
<organism evidence="2 3">
    <name type="scientific">Candidatus Shapirobacteria bacterium CG09_land_8_20_14_0_10_49_15</name>
    <dbReference type="NCBI Taxonomy" id="1974482"/>
    <lineage>
        <taxon>Bacteria</taxon>
        <taxon>Candidatus Shapironibacteriota</taxon>
    </lineage>
</organism>
<accession>A0A2M6XBI3</accession>
<dbReference type="AlphaFoldDB" id="A0A2M6XBI3"/>
<evidence type="ECO:0000256" key="1">
    <source>
        <dbReference type="SAM" id="Phobius"/>
    </source>
</evidence>
<name>A0A2M6XBI3_9BACT</name>
<feature type="transmembrane region" description="Helical" evidence="1">
    <location>
        <begin position="31"/>
        <end position="51"/>
    </location>
</feature>